<proteinExistence type="predicted"/>
<reference evidence="1 2" key="1">
    <citation type="journal article" date="2022" name="DNA Res.">
        <title>Chromosomal-level genome assembly of the orchid tree Bauhinia variegata (Leguminosae; Cercidoideae) supports the allotetraploid origin hypothesis of Bauhinia.</title>
        <authorList>
            <person name="Zhong Y."/>
            <person name="Chen Y."/>
            <person name="Zheng D."/>
            <person name="Pang J."/>
            <person name="Liu Y."/>
            <person name="Luo S."/>
            <person name="Meng S."/>
            <person name="Qian L."/>
            <person name="Wei D."/>
            <person name="Dai S."/>
            <person name="Zhou R."/>
        </authorList>
    </citation>
    <scope>NUCLEOTIDE SEQUENCE [LARGE SCALE GENOMIC DNA]</scope>
    <source>
        <strain evidence="1">BV-YZ2020</strain>
    </source>
</reference>
<keyword evidence="2" id="KW-1185">Reference proteome</keyword>
<name>A0ACB9PP26_BAUVA</name>
<evidence type="ECO:0000313" key="2">
    <source>
        <dbReference type="Proteomes" id="UP000828941"/>
    </source>
</evidence>
<dbReference type="Proteomes" id="UP000828941">
    <property type="component" value="Chromosome 3"/>
</dbReference>
<accession>A0ACB9PP26</accession>
<protein>
    <submittedName>
        <fullName evidence="1">Uncharacterized protein</fullName>
    </submittedName>
</protein>
<sequence>MNLLSWNCCGLGNPRVVRALGLLIRQKGPNVVFICETKLSYEEWDELKRKIGFPNHFAVSSVGRSGGLGLLWDHDTSISLQSHSKYHIDDIDLMVEDRTMGIGGLLVSMVTQKRI</sequence>
<evidence type="ECO:0000313" key="1">
    <source>
        <dbReference type="EMBL" id="KAI4350231.1"/>
    </source>
</evidence>
<comment type="caution">
    <text evidence="1">The sequence shown here is derived from an EMBL/GenBank/DDBJ whole genome shotgun (WGS) entry which is preliminary data.</text>
</comment>
<gene>
    <name evidence="1" type="ORF">L6164_004704</name>
</gene>
<dbReference type="EMBL" id="CM039428">
    <property type="protein sequence ID" value="KAI4350231.1"/>
    <property type="molecule type" value="Genomic_DNA"/>
</dbReference>
<organism evidence="1 2">
    <name type="scientific">Bauhinia variegata</name>
    <name type="common">Purple orchid tree</name>
    <name type="synonym">Phanera variegata</name>
    <dbReference type="NCBI Taxonomy" id="167791"/>
    <lineage>
        <taxon>Eukaryota</taxon>
        <taxon>Viridiplantae</taxon>
        <taxon>Streptophyta</taxon>
        <taxon>Embryophyta</taxon>
        <taxon>Tracheophyta</taxon>
        <taxon>Spermatophyta</taxon>
        <taxon>Magnoliopsida</taxon>
        <taxon>eudicotyledons</taxon>
        <taxon>Gunneridae</taxon>
        <taxon>Pentapetalae</taxon>
        <taxon>rosids</taxon>
        <taxon>fabids</taxon>
        <taxon>Fabales</taxon>
        <taxon>Fabaceae</taxon>
        <taxon>Cercidoideae</taxon>
        <taxon>Cercideae</taxon>
        <taxon>Bauhiniinae</taxon>
        <taxon>Bauhinia</taxon>
    </lineage>
</organism>